<dbReference type="AlphaFoldDB" id="A0A0A9CLZ5"/>
<reference evidence="2" key="1">
    <citation type="submission" date="2014-09" db="EMBL/GenBank/DDBJ databases">
        <authorList>
            <person name="Magalhaes I.L.F."/>
            <person name="Oliveira U."/>
            <person name="Santos F.R."/>
            <person name="Vidigal T.H.D.A."/>
            <person name="Brescovit A.D."/>
            <person name="Santos A.J."/>
        </authorList>
    </citation>
    <scope>NUCLEOTIDE SEQUENCE</scope>
    <source>
        <tissue evidence="2">Shoot tissue taken approximately 20 cm above the soil surface</tissue>
    </source>
</reference>
<accession>A0A0A9CLZ5</accession>
<reference evidence="2" key="2">
    <citation type="journal article" date="2015" name="Data Brief">
        <title>Shoot transcriptome of the giant reed, Arundo donax.</title>
        <authorList>
            <person name="Barrero R.A."/>
            <person name="Guerrero F.D."/>
            <person name="Moolhuijzen P."/>
            <person name="Goolsby J.A."/>
            <person name="Tidwell J."/>
            <person name="Bellgard S.E."/>
            <person name="Bellgard M.I."/>
        </authorList>
    </citation>
    <scope>NUCLEOTIDE SEQUENCE</scope>
    <source>
        <tissue evidence="2">Shoot tissue taken approximately 20 cm above the soil surface</tissue>
    </source>
</reference>
<dbReference type="EMBL" id="GBRH01223475">
    <property type="protein sequence ID" value="JAD74420.1"/>
    <property type="molecule type" value="Transcribed_RNA"/>
</dbReference>
<sequence length="133" mass="14094">MEIEQLQLLKDKSKSPSSLVDRNDSSQQIRRLSATDTGAARLGEAECEDNVSDDGCSVAGTEYSVGAASASDAAAEQMQKTPSRIARLFLTKDGPPSNTKPKPRESALKPPGRTKSAPTQVTGGPSVKPPKRR</sequence>
<feature type="region of interest" description="Disordered" evidence="1">
    <location>
        <begin position="1"/>
        <end position="32"/>
    </location>
</feature>
<evidence type="ECO:0000313" key="2">
    <source>
        <dbReference type="EMBL" id="JAD74420.1"/>
    </source>
</evidence>
<organism evidence="2">
    <name type="scientific">Arundo donax</name>
    <name type="common">Giant reed</name>
    <name type="synonym">Donax arundinaceus</name>
    <dbReference type="NCBI Taxonomy" id="35708"/>
    <lineage>
        <taxon>Eukaryota</taxon>
        <taxon>Viridiplantae</taxon>
        <taxon>Streptophyta</taxon>
        <taxon>Embryophyta</taxon>
        <taxon>Tracheophyta</taxon>
        <taxon>Spermatophyta</taxon>
        <taxon>Magnoliopsida</taxon>
        <taxon>Liliopsida</taxon>
        <taxon>Poales</taxon>
        <taxon>Poaceae</taxon>
        <taxon>PACMAD clade</taxon>
        <taxon>Arundinoideae</taxon>
        <taxon>Arundineae</taxon>
        <taxon>Arundo</taxon>
    </lineage>
</organism>
<name>A0A0A9CLZ5_ARUDO</name>
<proteinExistence type="predicted"/>
<feature type="region of interest" description="Disordered" evidence="1">
    <location>
        <begin position="90"/>
        <end position="133"/>
    </location>
</feature>
<evidence type="ECO:0000256" key="1">
    <source>
        <dbReference type="SAM" id="MobiDB-lite"/>
    </source>
</evidence>
<protein>
    <submittedName>
        <fullName evidence="2">Uncharacterized protein</fullName>
    </submittedName>
</protein>